<accession>A0A1X2HJN6</accession>
<sequence>MSAQAAAAFLSSSSRSSTASSVEADNSKQSPPPAKYTSTWKQQKQAESMDTKNNNPTTTKAIEELSRIRAGGSGGVASILSKFAAPPDRVPVKQQQQQRQQQQQQQRPASPSKSTVAYHDKRPSSPQQQSSAARQQQLASPAPQPRATTTEVPARYRDRTASDMLAQELSAMYQEALDQYSAAQERLKELERDVEVYASDATKVRDYEIRVEYLAQKLEQISEERDALEQELKMYRERHGTLDTPTSPVFNQRLSQLFGKDRSEAGDKEGGEEHHENGEQEAEEENDGEFYGLLDAYGDDEGEHEERVSIQEDNRSSRSSHQSNPVSHRQLEALKKQLRACDEGAKMAMQQYVATLERERLESKALRDVVRKQDELIHTLEQQITSGKNDATPATPVASRPPRGASLAISTDKKLQPKDMPPMPANASSTQAEYQQLREQLESQGRELEDKRALLTQLLNEREEYMKQSGRSNASSIDVLAEMAKPPARSHSRNNNSANTPPPSAPPRDPLPPVPAHQLQNVMSPSKSSRGSMASLHDESGLSSSVTSWSSSDFGRHMHKQQHQQQHHPQPKANEFENMYANYLQEGGNVADEDENAALEHHREALRRLENTHVDTKKPTDAEPFWHSLMA</sequence>
<dbReference type="OMA" id="ANEFENM"/>
<comment type="caution">
    <text evidence="3">The sequence shown here is derived from an EMBL/GenBank/DDBJ whole genome shotgun (WGS) entry which is preliminary data.</text>
</comment>
<proteinExistence type="predicted"/>
<dbReference type="STRING" id="13706.A0A1X2HJN6"/>
<feature type="region of interest" description="Disordered" evidence="2">
    <location>
        <begin position="386"/>
        <end position="405"/>
    </location>
</feature>
<name>A0A1X2HJN6_SYNRA</name>
<feature type="region of interest" description="Disordered" evidence="2">
    <location>
        <begin position="410"/>
        <end position="449"/>
    </location>
</feature>
<reference evidence="3 4" key="1">
    <citation type="submission" date="2016-07" db="EMBL/GenBank/DDBJ databases">
        <title>Pervasive Adenine N6-methylation of Active Genes in Fungi.</title>
        <authorList>
            <consortium name="DOE Joint Genome Institute"/>
            <person name="Mondo S.J."/>
            <person name="Dannebaum R.O."/>
            <person name="Kuo R.C."/>
            <person name="Labutti K."/>
            <person name="Haridas S."/>
            <person name="Kuo A."/>
            <person name="Salamov A."/>
            <person name="Ahrendt S.R."/>
            <person name="Lipzen A."/>
            <person name="Sullivan W."/>
            <person name="Andreopoulos W.B."/>
            <person name="Clum A."/>
            <person name="Lindquist E."/>
            <person name="Daum C."/>
            <person name="Ramamoorthy G.K."/>
            <person name="Gryganskyi A."/>
            <person name="Culley D."/>
            <person name="Magnuson J.K."/>
            <person name="James T.Y."/>
            <person name="O'Malley M.A."/>
            <person name="Stajich J.E."/>
            <person name="Spatafora J.W."/>
            <person name="Visel A."/>
            <person name="Grigoriev I.V."/>
        </authorList>
    </citation>
    <scope>NUCLEOTIDE SEQUENCE [LARGE SCALE GENOMIC DNA]</scope>
    <source>
        <strain evidence="3 4">NRRL 2496</strain>
    </source>
</reference>
<dbReference type="Proteomes" id="UP000242180">
    <property type="component" value="Unassembled WGS sequence"/>
</dbReference>
<keyword evidence="4" id="KW-1185">Reference proteome</keyword>
<evidence type="ECO:0000256" key="2">
    <source>
        <dbReference type="SAM" id="MobiDB-lite"/>
    </source>
</evidence>
<dbReference type="OrthoDB" id="2281102at2759"/>
<evidence type="ECO:0000256" key="1">
    <source>
        <dbReference type="SAM" id="Coils"/>
    </source>
</evidence>
<dbReference type="AlphaFoldDB" id="A0A1X2HJN6"/>
<feature type="region of interest" description="Disordered" evidence="2">
    <location>
        <begin position="1"/>
        <end position="66"/>
    </location>
</feature>
<feature type="compositionally biased region" description="Low complexity" evidence="2">
    <location>
        <begin position="94"/>
        <end position="107"/>
    </location>
</feature>
<feature type="compositionally biased region" description="Basic and acidic residues" evidence="2">
    <location>
        <begin position="608"/>
        <end position="621"/>
    </location>
</feature>
<feature type="compositionally biased region" description="Pro residues" evidence="2">
    <location>
        <begin position="500"/>
        <end position="515"/>
    </location>
</feature>
<feature type="compositionally biased region" description="Basic residues" evidence="2">
    <location>
        <begin position="557"/>
        <end position="570"/>
    </location>
</feature>
<feature type="compositionally biased region" description="Basic and acidic residues" evidence="2">
    <location>
        <begin position="439"/>
        <end position="449"/>
    </location>
</feature>
<organism evidence="3 4">
    <name type="scientific">Syncephalastrum racemosum</name>
    <name type="common">Filamentous fungus</name>
    <dbReference type="NCBI Taxonomy" id="13706"/>
    <lineage>
        <taxon>Eukaryota</taxon>
        <taxon>Fungi</taxon>
        <taxon>Fungi incertae sedis</taxon>
        <taxon>Mucoromycota</taxon>
        <taxon>Mucoromycotina</taxon>
        <taxon>Mucoromycetes</taxon>
        <taxon>Mucorales</taxon>
        <taxon>Syncephalastraceae</taxon>
        <taxon>Syncephalastrum</taxon>
    </lineage>
</organism>
<feature type="region of interest" description="Disordered" evidence="2">
    <location>
        <begin position="78"/>
        <end position="161"/>
    </location>
</feature>
<feature type="compositionally biased region" description="Polar residues" evidence="2">
    <location>
        <begin position="518"/>
        <end position="532"/>
    </location>
</feature>
<evidence type="ECO:0000313" key="4">
    <source>
        <dbReference type="Proteomes" id="UP000242180"/>
    </source>
</evidence>
<feature type="compositionally biased region" description="Low complexity" evidence="2">
    <location>
        <begin position="541"/>
        <end position="552"/>
    </location>
</feature>
<feature type="region of interest" description="Disordered" evidence="2">
    <location>
        <begin position="262"/>
        <end position="329"/>
    </location>
</feature>
<feature type="compositionally biased region" description="Basic and acidic residues" evidence="2">
    <location>
        <begin position="262"/>
        <end position="278"/>
    </location>
</feature>
<feature type="compositionally biased region" description="Low complexity" evidence="2">
    <location>
        <begin position="1"/>
        <end position="24"/>
    </location>
</feature>
<feature type="coiled-coil region" evidence="1">
    <location>
        <begin position="166"/>
        <end position="238"/>
    </location>
</feature>
<feature type="region of interest" description="Disordered" evidence="2">
    <location>
        <begin position="483"/>
        <end position="572"/>
    </location>
</feature>
<feature type="compositionally biased region" description="Basic and acidic residues" evidence="2">
    <location>
        <begin position="304"/>
        <end position="316"/>
    </location>
</feature>
<feature type="compositionally biased region" description="Acidic residues" evidence="2">
    <location>
        <begin position="279"/>
        <end position="288"/>
    </location>
</feature>
<dbReference type="EMBL" id="MCGN01000003">
    <property type="protein sequence ID" value="ORY99259.1"/>
    <property type="molecule type" value="Genomic_DNA"/>
</dbReference>
<feature type="region of interest" description="Disordered" evidence="2">
    <location>
        <begin position="608"/>
        <end position="631"/>
    </location>
</feature>
<feature type="compositionally biased region" description="Polar residues" evidence="2">
    <location>
        <begin position="426"/>
        <end position="438"/>
    </location>
</feature>
<feature type="compositionally biased region" description="Low complexity" evidence="2">
    <location>
        <begin position="124"/>
        <end position="147"/>
    </location>
</feature>
<evidence type="ECO:0000313" key="3">
    <source>
        <dbReference type="EMBL" id="ORY99259.1"/>
    </source>
</evidence>
<feature type="compositionally biased region" description="Polar residues" evidence="2">
    <location>
        <begin position="36"/>
        <end position="60"/>
    </location>
</feature>
<keyword evidence="1" id="KW-0175">Coiled coil</keyword>
<gene>
    <name evidence="3" type="ORF">BCR43DRAFT_488978</name>
</gene>
<protein>
    <submittedName>
        <fullName evidence="3">Uncharacterized protein</fullName>
    </submittedName>
</protein>
<feature type="compositionally biased region" description="Polar residues" evidence="2">
    <location>
        <begin position="317"/>
        <end position="327"/>
    </location>
</feature>
<dbReference type="InParanoid" id="A0A1X2HJN6"/>